<dbReference type="GO" id="GO:0006357">
    <property type="term" value="P:regulation of transcription by RNA polymerase II"/>
    <property type="evidence" value="ECO:0000318"/>
    <property type="project" value="GO_Central"/>
</dbReference>
<accession>B6JUW8</accession>
<dbReference type="GO" id="GO:0003677">
    <property type="term" value="F:DNA binding"/>
    <property type="evidence" value="ECO:0007669"/>
    <property type="project" value="EnsemblFungi"/>
</dbReference>
<dbReference type="PANTHER" id="PTHR46179:SF13">
    <property type="entry name" value="C2H2-TYPE DOMAIN-CONTAINING PROTEIN"/>
    <property type="match status" value="1"/>
</dbReference>
<dbReference type="eggNOG" id="KOG1721">
    <property type="taxonomic scope" value="Eukaryota"/>
</dbReference>
<dbReference type="GO" id="GO:0005634">
    <property type="term" value="C:nucleus"/>
    <property type="evidence" value="ECO:0000318"/>
    <property type="project" value="GO_Central"/>
</dbReference>
<dbReference type="Pfam" id="PF00096">
    <property type="entry name" value="zf-C2H2"/>
    <property type="match status" value="1"/>
</dbReference>
<evidence type="ECO:0000256" key="5">
    <source>
        <dbReference type="ARBA" id="ARBA00022833"/>
    </source>
</evidence>
<evidence type="ECO:0000256" key="7">
    <source>
        <dbReference type="ARBA" id="ARBA00023163"/>
    </source>
</evidence>
<protein>
    <submittedName>
        <fullName evidence="12">RNA polymerase III transcription factor tfiiia</fullName>
    </submittedName>
</protein>
<reference evidence="12 14" key="1">
    <citation type="journal article" date="2011" name="Science">
        <title>Comparative functional genomics of the fission yeasts.</title>
        <authorList>
            <person name="Rhind N."/>
            <person name="Chen Z."/>
            <person name="Yassour M."/>
            <person name="Thompson D.A."/>
            <person name="Haas B.J."/>
            <person name="Habib N."/>
            <person name="Wapinski I."/>
            <person name="Roy S."/>
            <person name="Lin M.F."/>
            <person name="Heiman D.I."/>
            <person name="Young S.K."/>
            <person name="Furuya K."/>
            <person name="Guo Y."/>
            <person name="Pidoux A."/>
            <person name="Chen H.M."/>
            <person name="Robbertse B."/>
            <person name="Goldberg J.M."/>
            <person name="Aoki K."/>
            <person name="Bayne E.H."/>
            <person name="Berlin A.M."/>
            <person name="Desjardins C.A."/>
            <person name="Dobbs E."/>
            <person name="Dukaj L."/>
            <person name="Fan L."/>
            <person name="FitzGerald M.G."/>
            <person name="French C."/>
            <person name="Gujja S."/>
            <person name="Hansen K."/>
            <person name="Keifenheim D."/>
            <person name="Levin J.Z."/>
            <person name="Mosher R.A."/>
            <person name="Mueller C.A."/>
            <person name="Pfiffner J."/>
            <person name="Priest M."/>
            <person name="Russ C."/>
            <person name="Smialowska A."/>
            <person name="Swoboda P."/>
            <person name="Sykes S.M."/>
            <person name="Vaughn M."/>
            <person name="Vengrova S."/>
            <person name="Yoder R."/>
            <person name="Zeng Q."/>
            <person name="Allshire R."/>
            <person name="Baulcombe D."/>
            <person name="Birren B.W."/>
            <person name="Brown W."/>
            <person name="Ekwall K."/>
            <person name="Kellis M."/>
            <person name="Leatherwood J."/>
            <person name="Levin H."/>
            <person name="Margalit H."/>
            <person name="Martienssen R."/>
            <person name="Nieduszynski C.A."/>
            <person name="Spatafora J.W."/>
            <person name="Friedman N."/>
            <person name="Dalgaard J.Z."/>
            <person name="Baumann P."/>
            <person name="Niki H."/>
            <person name="Regev A."/>
            <person name="Nusbaum C."/>
        </authorList>
    </citation>
    <scope>NUCLEOTIDE SEQUENCE [LARGE SCALE GENOMIC DNA]</scope>
    <source>
        <strain evidence="14">yFS275 / FY16936</strain>
    </source>
</reference>
<keyword evidence="3" id="KW-0677">Repeat</keyword>
<dbReference type="PANTHER" id="PTHR46179">
    <property type="entry name" value="ZINC FINGER PROTEIN"/>
    <property type="match status" value="1"/>
</dbReference>
<dbReference type="GeneID" id="7051016"/>
<dbReference type="FunFam" id="3.30.160.60:FF:000032">
    <property type="entry name" value="Krueppel-like factor 4"/>
    <property type="match status" value="1"/>
</dbReference>
<feature type="domain" description="C2H2-type" evidence="11">
    <location>
        <begin position="63"/>
        <end position="92"/>
    </location>
</feature>
<dbReference type="SMART" id="SM00355">
    <property type="entry name" value="ZnF_C2H2"/>
    <property type="match status" value="9"/>
</dbReference>
<evidence type="ECO:0000313" key="13">
    <source>
        <dbReference type="JaponicusDB" id="SJAG_00067"/>
    </source>
</evidence>
<dbReference type="GO" id="GO:0008270">
    <property type="term" value="F:zinc ion binding"/>
    <property type="evidence" value="ECO:0007669"/>
    <property type="project" value="UniProtKB-KW"/>
</dbReference>
<dbReference type="AlphaFoldDB" id="B6JUW8"/>
<keyword evidence="8" id="KW-0539">Nucleus</keyword>
<evidence type="ECO:0000256" key="1">
    <source>
        <dbReference type="ARBA" id="ARBA00004123"/>
    </source>
</evidence>
<evidence type="ECO:0000259" key="11">
    <source>
        <dbReference type="PROSITE" id="PS50157"/>
    </source>
</evidence>
<dbReference type="EMBL" id="KE651166">
    <property type="protein sequence ID" value="EEB05072.2"/>
    <property type="molecule type" value="Genomic_DNA"/>
</dbReference>
<evidence type="ECO:0000256" key="8">
    <source>
        <dbReference type="ARBA" id="ARBA00023242"/>
    </source>
</evidence>
<feature type="domain" description="C2H2-type" evidence="11">
    <location>
        <begin position="154"/>
        <end position="184"/>
    </location>
</feature>
<organism evidence="12 14">
    <name type="scientific">Schizosaccharomyces japonicus (strain yFS275 / FY16936)</name>
    <name type="common">Fission yeast</name>
    <dbReference type="NCBI Taxonomy" id="402676"/>
    <lineage>
        <taxon>Eukaryota</taxon>
        <taxon>Fungi</taxon>
        <taxon>Dikarya</taxon>
        <taxon>Ascomycota</taxon>
        <taxon>Taphrinomycotina</taxon>
        <taxon>Schizosaccharomycetes</taxon>
        <taxon>Schizosaccharomycetales</taxon>
        <taxon>Schizosaccharomycetaceae</taxon>
        <taxon>Schizosaccharomyces</taxon>
    </lineage>
</organism>
<dbReference type="InterPro" id="IPR013087">
    <property type="entry name" value="Znf_C2H2_type"/>
</dbReference>
<evidence type="ECO:0000256" key="3">
    <source>
        <dbReference type="ARBA" id="ARBA00022737"/>
    </source>
</evidence>
<evidence type="ECO:0000256" key="2">
    <source>
        <dbReference type="ARBA" id="ARBA00022723"/>
    </source>
</evidence>
<feature type="domain" description="C2H2-type" evidence="11">
    <location>
        <begin position="33"/>
        <end position="62"/>
    </location>
</feature>
<dbReference type="GO" id="GO:0000995">
    <property type="term" value="F:RNA polymerase III general transcription initiation factor activity"/>
    <property type="evidence" value="ECO:0007669"/>
    <property type="project" value="EnsemblFungi"/>
</dbReference>
<dbReference type="InterPro" id="IPR036236">
    <property type="entry name" value="Znf_C2H2_sf"/>
</dbReference>
<dbReference type="InterPro" id="IPR051061">
    <property type="entry name" value="Zinc_finger_trans_reg"/>
</dbReference>
<name>B6JUW8_SCHJY</name>
<dbReference type="HOGENOM" id="CLU_002678_91_2_1"/>
<keyword evidence="2" id="KW-0479">Metal-binding</keyword>
<gene>
    <name evidence="13" type="primary">sfc2</name>
    <name evidence="12" type="ORF">SJAG_00067</name>
</gene>
<dbReference type="GO" id="GO:0008097">
    <property type="term" value="F:5S rRNA binding"/>
    <property type="evidence" value="ECO:0007669"/>
    <property type="project" value="EnsemblFungi"/>
</dbReference>
<dbReference type="Gene3D" id="3.30.160.60">
    <property type="entry name" value="Classic Zinc Finger"/>
    <property type="match status" value="7"/>
</dbReference>
<evidence type="ECO:0000313" key="14">
    <source>
        <dbReference type="Proteomes" id="UP000001744"/>
    </source>
</evidence>
<dbReference type="RefSeq" id="XP_002171365.2">
    <property type="nucleotide sequence ID" value="XM_002171329.2"/>
</dbReference>
<dbReference type="JaponicusDB" id="SJAG_00067">
    <property type="gene designation" value="sfc2"/>
</dbReference>
<feature type="domain" description="C2H2-type" evidence="11">
    <location>
        <begin position="93"/>
        <end position="122"/>
    </location>
</feature>
<dbReference type="STRING" id="402676.B6JUW8"/>
<keyword evidence="4 9" id="KW-0863">Zinc-finger</keyword>
<dbReference type="OMA" id="MLTGEGY"/>
<evidence type="ECO:0000313" key="12">
    <source>
        <dbReference type="EMBL" id="EEB05072.2"/>
    </source>
</evidence>
<keyword evidence="5" id="KW-0862">Zinc</keyword>
<feature type="compositionally biased region" description="Polar residues" evidence="10">
    <location>
        <begin position="416"/>
        <end position="431"/>
    </location>
</feature>
<dbReference type="GO" id="GO:0006384">
    <property type="term" value="P:transcription initiation at RNA polymerase III promoter"/>
    <property type="evidence" value="ECO:0007669"/>
    <property type="project" value="EnsemblFungi"/>
</dbReference>
<sequence>MAENESCLAPFSETKALKVKTTRKTSLDDKKVYACHFGNCTKRYAKPCLLEDHIRTHTNERPFACDYPGCGKRFYRLTHLQTHFRVHTNVKPFACTFEGCTSTFYTMQHLHRHEAAHRKPKVYACTWEGCTMSFSRHQQLRIHVAKEHTHTDPYPCPYEGCTQGFPTKVKLKSHVDRVHEKTVSYQCTHEECKGQPGFLKWSELQQHIRECHQLRNHYVVHETTLEERRVHKCTYEGCERAFTRLPALKNHVQVVHMGVRPFSCERCGKRFGYKQLWRRHCERKQCSVTSTVNSCEDGSISPDALSIPQLPVPSLKPTMNAMEKELLFSENSLQILDQQNIAAHAQEIVKTLTGFRYEDDRDICCVVPDCPYRFKRMYDLSRHVASMHPEVPLVDVSTSPDLYNAVMETSNDEQLDQQNPQSSPISTVLHV</sequence>
<evidence type="ECO:0000256" key="9">
    <source>
        <dbReference type="PROSITE-ProRule" id="PRU00042"/>
    </source>
</evidence>
<proteinExistence type="predicted"/>
<evidence type="ECO:0000256" key="4">
    <source>
        <dbReference type="ARBA" id="ARBA00022771"/>
    </source>
</evidence>
<dbReference type="VEuPathDB" id="FungiDB:SJAG_00067"/>
<feature type="domain" description="C2H2-type" evidence="11">
    <location>
        <begin position="231"/>
        <end position="261"/>
    </location>
</feature>
<dbReference type="PROSITE" id="PS00028">
    <property type="entry name" value="ZINC_FINGER_C2H2_1"/>
    <property type="match status" value="7"/>
</dbReference>
<dbReference type="SUPFAM" id="SSF57667">
    <property type="entry name" value="beta-beta-alpha zinc fingers"/>
    <property type="match status" value="4"/>
</dbReference>
<evidence type="ECO:0000256" key="6">
    <source>
        <dbReference type="ARBA" id="ARBA00023015"/>
    </source>
</evidence>
<evidence type="ECO:0000256" key="10">
    <source>
        <dbReference type="SAM" id="MobiDB-lite"/>
    </source>
</evidence>
<dbReference type="OrthoDB" id="4748970at2759"/>
<feature type="region of interest" description="Disordered" evidence="10">
    <location>
        <begin position="411"/>
        <end position="431"/>
    </location>
</feature>
<dbReference type="Proteomes" id="UP000001744">
    <property type="component" value="Unassembled WGS sequence"/>
</dbReference>
<keyword evidence="7" id="KW-0804">Transcription</keyword>
<feature type="domain" description="C2H2-type" evidence="11">
    <location>
        <begin position="123"/>
        <end position="155"/>
    </location>
</feature>
<keyword evidence="14" id="KW-1185">Reference proteome</keyword>
<comment type="subcellular location">
    <subcellularLocation>
        <location evidence="1">Nucleus</location>
    </subcellularLocation>
</comment>
<keyword evidence="6" id="KW-0805">Transcription regulation</keyword>
<dbReference type="PROSITE" id="PS50157">
    <property type="entry name" value="ZINC_FINGER_C2H2_2"/>
    <property type="match status" value="6"/>
</dbReference>